<dbReference type="Pfam" id="PF18759">
    <property type="entry name" value="Plavaka"/>
    <property type="match status" value="1"/>
</dbReference>
<dbReference type="EMBL" id="JABBWG010000022">
    <property type="protein sequence ID" value="KAG1814027.1"/>
    <property type="molecule type" value="Genomic_DNA"/>
</dbReference>
<evidence type="ECO:0000313" key="2">
    <source>
        <dbReference type="Proteomes" id="UP000807769"/>
    </source>
</evidence>
<gene>
    <name evidence="1" type="ORF">BJ212DRAFT_1274688</name>
</gene>
<keyword evidence="2" id="KW-1185">Reference proteome</keyword>
<protein>
    <submittedName>
        <fullName evidence="1">Uncharacterized protein</fullName>
    </submittedName>
</protein>
<proteinExistence type="predicted"/>
<comment type="caution">
    <text evidence="1">The sequence shown here is derived from an EMBL/GenBank/DDBJ whole genome shotgun (WGS) entry which is preliminary data.</text>
</comment>
<reference evidence="1" key="1">
    <citation type="journal article" date="2020" name="New Phytol.">
        <title>Comparative genomics reveals dynamic genome evolution in host specialist ectomycorrhizal fungi.</title>
        <authorList>
            <person name="Lofgren L.A."/>
            <person name="Nguyen N.H."/>
            <person name="Vilgalys R."/>
            <person name="Ruytinx J."/>
            <person name="Liao H.L."/>
            <person name="Branco S."/>
            <person name="Kuo A."/>
            <person name="LaButti K."/>
            <person name="Lipzen A."/>
            <person name="Andreopoulos W."/>
            <person name="Pangilinan J."/>
            <person name="Riley R."/>
            <person name="Hundley H."/>
            <person name="Na H."/>
            <person name="Barry K."/>
            <person name="Grigoriev I.V."/>
            <person name="Stajich J.E."/>
            <person name="Kennedy P.G."/>
        </authorList>
    </citation>
    <scope>NUCLEOTIDE SEQUENCE</scope>
    <source>
        <strain evidence="1">MN1</strain>
    </source>
</reference>
<accession>A0A9P7JC83</accession>
<dbReference type="GeneID" id="64625190"/>
<dbReference type="Proteomes" id="UP000807769">
    <property type="component" value="Unassembled WGS sequence"/>
</dbReference>
<dbReference type="RefSeq" id="XP_041191663.1">
    <property type="nucleotide sequence ID" value="XM_041331173.1"/>
</dbReference>
<organism evidence="1 2">
    <name type="scientific">Suillus subaureus</name>
    <dbReference type="NCBI Taxonomy" id="48587"/>
    <lineage>
        <taxon>Eukaryota</taxon>
        <taxon>Fungi</taxon>
        <taxon>Dikarya</taxon>
        <taxon>Basidiomycota</taxon>
        <taxon>Agaricomycotina</taxon>
        <taxon>Agaricomycetes</taxon>
        <taxon>Agaricomycetidae</taxon>
        <taxon>Boletales</taxon>
        <taxon>Suillineae</taxon>
        <taxon>Suillaceae</taxon>
        <taxon>Suillus</taxon>
    </lineage>
</organism>
<dbReference type="AlphaFoldDB" id="A0A9P7JC83"/>
<dbReference type="InterPro" id="IPR041078">
    <property type="entry name" value="Plavaka"/>
</dbReference>
<name>A0A9P7JC83_9AGAM</name>
<evidence type="ECO:0000313" key="1">
    <source>
        <dbReference type="EMBL" id="KAG1814027.1"/>
    </source>
</evidence>
<sequence>NFRDAFQHFPQTAKMTLDQLLSISCDPLNVKGYFDACTPFHLSGVAQPFWHDWSLADLHVFFTPEPLHHWHHEFYDHDVKWCLAAVGEQELDFCFSVLQPLTTF</sequence>
<feature type="non-terminal residue" evidence="1">
    <location>
        <position position="1"/>
    </location>
</feature>
<dbReference type="OrthoDB" id="3232986at2759"/>